<comment type="catalytic activity">
    <reaction evidence="1 15">
        <text>S-ubiquitinyl-[E2 ubiquitin-conjugating enzyme]-L-cysteine + [acceptor protein]-L-lysine = [E2 ubiquitin-conjugating enzyme]-L-cysteine + N(6)-ubiquitinyl-[acceptor protein]-L-lysine.</text>
        <dbReference type="EC" id="2.3.2.27"/>
    </reaction>
</comment>
<evidence type="ECO:0000256" key="15">
    <source>
        <dbReference type="RuleBase" id="RU368018"/>
    </source>
</evidence>
<dbReference type="Pfam" id="PF07574">
    <property type="entry name" value="SMC_Nse1"/>
    <property type="match status" value="1"/>
</dbReference>
<comment type="similarity">
    <text evidence="3 15">Belongs to the NSE1 family.</text>
</comment>
<evidence type="ECO:0000256" key="10">
    <source>
        <dbReference type="ARBA" id="ARBA00022786"/>
    </source>
</evidence>
<evidence type="ECO:0000256" key="13">
    <source>
        <dbReference type="ARBA" id="ARBA00023204"/>
    </source>
</evidence>
<evidence type="ECO:0000313" key="18">
    <source>
        <dbReference type="EMBL" id="PSR90239.1"/>
    </source>
</evidence>
<keyword evidence="19" id="KW-1185">Reference proteome</keyword>
<evidence type="ECO:0000256" key="8">
    <source>
        <dbReference type="ARBA" id="ARBA00022763"/>
    </source>
</evidence>
<dbReference type="Gene3D" id="1.10.10.10">
    <property type="entry name" value="Winged helix-like DNA-binding domain superfamily/Winged helix DNA-binding domain"/>
    <property type="match status" value="1"/>
</dbReference>
<evidence type="ECO:0000256" key="16">
    <source>
        <dbReference type="SAM" id="MobiDB-lite"/>
    </source>
</evidence>
<comment type="caution">
    <text evidence="18">The sequence shown here is derived from an EMBL/GenBank/DDBJ whole genome shotgun (WGS) entry which is preliminary data.</text>
</comment>
<evidence type="ECO:0000256" key="14">
    <source>
        <dbReference type="ARBA" id="ARBA00023242"/>
    </source>
</evidence>
<dbReference type="CDD" id="cd16493">
    <property type="entry name" value="RING-CH-C4HC3_NSE1"/>
    <property type="match status" value="1"/>
</dbReference>
<evidence type="ECO:0000259" key="17">
    <source>
        <dbReference type="Pfam" id="PF08746"/>
    </source>
</evidence>
<dbReference type="Gene3D" id="3.30.40.10">
    <property type="entry name" value="Zinc/RING finger domain, C3HC4 (zinc finger)"/>
    <property type="match status" value="1"/>
</dbReference>
<dbReference type="Proteomes" id="UP000241394">
    <property type="component" value="Chromosome LG26"/>
</dbReference>
<dbReference type="GO" id="GO:0030915">
    <property type="term" value="C:Smc5-Smc6 complex"/>
    <property type="evidence" value="ECO:0007669"/>
    <property type="project" value="UniProtKB-UniRule"/>
</dbReference>
<dbReference type="GO" id="GO:0000724">
    <property type="term" value="P:double-strand break repair via homologous recombination"/>
    <property type="evidence" value="ECO:0007669"/>
    <property type="project" value="TreeGrafter"/>
</dbReference>
<protein>
    <recommendedName>
        <fullName evidence="5 15">Non-structural maintenance of chromosomes element 1 homolog</fullName>
        <ecNumber evidence="4 15">2.3.2.27</ecNumber>
    </recommendedName>
</protein>
<evidence type="ECO:0000256" key="11">
    <source>
        <dbReference type="ARBA" id="ARBA00022833"/>
    </source>
</evidence>
<dbReference type="InterPro" id="IPR013083">
    <property type="entry name" value="Znf_RING/FYVE/PHD"/>
</dbReference>
<feature type="region of interest" description="Disordered" evidence="16">
    <location>
        <begin position="257"/>
        <end position="319"/>
    </location>
</feature>
<keyword evidence="7 15" id="KW-0479">Metal-binding</keyword>
<reference evidence="18 19" key="1">
    <citation type="submission" date="2017-07" db="EMBL/GenBank/DDBJ databases">
        <title>An improved, manually edited Actinidia chinensis var. chinensis (kiwifruit) genome highlights the challenges associated with draft genomes and gene prediction in plants.</title>
        <authorList>
            <person name="Pilkington S."/>
            <person name="Crowhurst R."/>
            <person name="Hilario E."/>
            <person name="Nardozza S."/>
            <person name="Fraser L."/>
            <person name="Peng Y."/>
            <person name="Gunaseelan K."/>
            <person name="Simpson R."/>
            <person name="Tahir J."/>
            <person name="Deroles S."/>
            <person name="Templeton K."/>
            <person name="Luo Z."/>
            <person name="Davy M."/>
            <person name="Cheng C."/>
            <person name="Mcneilage M."/>
            <person name="Scaglione D."/>
            <person name="Liu Y."/>
            <person name="Zhang Q."/>
            <person name="Datson P."/>
            <person name="De Silva N."/>
            <person name="Gardiner S."/>
            <person name="Bassett H."/>
            <person name="Chagne D."/>
            <person name="Mccallum J."/>
            <person name="Dzierzon H."/>
            <person name="Deng C."/>
            <person name="Wang Y.-Y."/>
            <person name="Barron N."/>
            <person name="Manako K."/>
            <person name="Bowen J."/>
            <person name="Foster T."/>
            <person name="Erridge Z."/>
            <person name="Tiffin H."/>
            <person name="Waite C."/>
            <person name="Davies K."/>
            <person name="Grierson E."/>
            <person name="Laing W."/>
            <person name="Kirk R."/>
            <person name="Chen X."/>
            <person name="Wood M."/>
            <person name="Montefiori M."/>
            <person name="Brummell D."/>
            <person name="Schwinn K."/>
            <person name="Catanach A."/>
            <person name="Fullerton C."/>
            <person name="Li D."/>
            <person name="Meiyalaghan S."/>
            <person name="Nieuwenhuizen N."/>
            <person name="Read N."/>
            <person name="Prakash R."/>
            <person name="Hunter D."/>
            <person name="Zhang H."/>
            <person name="Mckenzie M."/>
            <person name="Knabel M."/>
            <person name="Harris A."/>
            <person name="Allan A."/>
            <person name="Chen A."/>
            <person name="Janssen B."/>
            <person name="Plunkett B."/>
            <person name="Dwamena C."/>
            <person name="Voogd C."/>
            <person name="Leif D."/>
            <person name="Lafferty D."/>
            <person name="Souleyre E."/>
            <person name="Varkonyi-Gasic E."/>
            <person name="Gambi F."/>
            <person name="Hanley J."/>
            <person name="Yao J.-L."/>
            <person name="Cheung J."/>
            <person name="David K."/>
            <person name="Warren B."/>
            <person name="Marsh K."/>
            <person name="Snowden K."/>
            <person name="Lin-Wang K."/>
            <person name="Brian L."/>
            <person name="Martinez-Sanchez M."/>
            <person name="Wang M."/>
            <person name="Ileperuma N."/>
            <person name="Macnee N."/>
            <person name="Campin R."/>
            <person name="Mcatee P."/>
            <person name="Drummond R."/>
            <person name="Espley R."/>
            <person name="Ireland H."/>
            <person name="Wu R."/>
            <person name="Atkinson R."/>
            <person name="Karunairetnam S."/>
            <person name="Bulley S."/>
            <person name="Chunkath S."/>
            <person name="Hanley Z."/>
            <person name="Storey R."/>
            <person name="Thrimawithana A."/>
            <person name="Thomson S."/>
            <person name="David C."/>
            <person name="Testolin R."/>
        </authorList>
    </citation>
    <scope>NUCLEOTIDE SEQUENCE [LARGE SCALE GENOMIC DNA]</scope>
    <source>
        <strain evidence="19">cv. Red5</strain>
        <tissue evidence="18">Young leaf</tissue>
    </source>
</reference>
<sequence length="319" mass="35318">MPPLCWRHHTLIQALLSRGPLEEKEFHAVFSGVTGKTPGTNQQLFNDYLRKINKELSFVQLELRACRNQYNSSVYYGVVNNIADEQSKLGTKYTVPQIGFYKGIIEAIVQDATAKGSISNIDALNIRLDNQVQTGAGSQQDTPANIPPAFKNFSLSQKEKTLEELVLDQWLCSTPDGNIGLGLRSFLDLRSWFRNNDIPACEVCNEAGIKAELCQNEGCTVRIHQYCLTRKFSRRKVEKVCSGCGTPWLLPVPKTEAVEEEEDDANGPTQSKPPPGPSTRKRLRTSEAVDSGTIGSGSSQDPVPSSDTRRATRSSSRVR</sequence>
<keyword evidence="14 15" id="KW-0539">Nucleus</keyword>
<proteinExistence type="inferred from homology"/>
<evidence type="ECO:0000256" key="3">
    <source>
        <dbReference type="ARBA" id="ARBA00010258"/>
    </source>
</evidence>
<comment type="subcellular location">
    <subcellularLocation>
        <location evidence="2 15">Nucleus</location>
    </subcellularLocation>
</comment>
<accession>A0A2R6PG13</accession>
<evidence type="ECO:0000256" key="2">
    <source>
        <dbReference type="ARBA" id="ARBA00004123"/>
    </source>
</evidence>
<gene>
    <name evidence="18" type="ORF">CEY00_Acc30439</name>
</gene>
<dbReference type="GO" id="GO:0008270">
    <property type="term" value="F:zinc ion binding"/>
    <property type="evidence" value="ECO:0007669"/>
    <property type="project" value="UniProtKB-KW"/>
</dbReference>
<keyword evidence="11 15" id="KW-0862">Zinc</keyword>
<dbReference type="InParanoid" id="A0A2R6PG13"/>
<dbReference type="PANTHER" id="PTHR20973">
    <property type="entry name" value="NON-SMC ELEMENT 1-RELATED"/>
    <property type="match status" value="1"/>
</dbReference>
<dbReference type="InterPro" id="IPR036388">
    <property type="entry name" value="WH-like_DNA-bd_sf"/>
</dbReference>
<dbReference type="InterPro" id="IPR014857">
    <property type="entry name" value="Nse1_RING_C4HC3-type"/>
</dbReference>
<evidence type="ECO:0000256" key="12">
    <source>
        <dbReference type="ARBA" id="ARBA00023172"/>
    </source>
</evidence>
<keyword evidence="12 15" id="KW-0233">DNA recombination</keyword>
<name>A0A2R6PG13_ACTCC</name>
<dbReference type="OrthoDB" id="185455at2759"/>
<keyword evidence="10 15" id="KW-0833">Ubl conjugation pathway</keyword>
<dbReference type="GO" id="GO:0061630">
    <property type="term" value="F:ubiquitin protein ligase activity"/>
    <property type="evidence" value="ECO:0007669"/>
    <property type="project" value="UniProtKB-EC"/>
</dbReference>
<evidence type="ECO:0000256" key="7">
    <source>
        <dbReference type="ARBA" id="ARBA00022723"/>
    </source>
</evidence>
<evidence type="ECO:0000256" key="9">
    <source>
        <dbReference type="ARBA" id="ARBA00022771"/>
    </source>
</evidence>
<dbReference type="Gramene" id="PSR90239">
    <property type="protein sequence ID" value="PSR90239"/>
    <property type="gene ID" value="CEY00_Acc30439"/>
</dbReference>
<organism evidence="18 19">
    <name type="scientific">Actinidia chinensis var. chinensis</name>
    <name type="common">Chinese soft-hair kiwi</name>
    <dbReference type="NCBI Taxonomy" id="1590841"/>
    <lineage>
        <taxon>Eukaryota</taxon>
        <taxon>Viridiplantae</taxon>
        <taxon>Streptophyta</taxon>
        <taxon>Embryophyta</taxon>
        <taxon>Tracheophyta</taxon>
        <taxon>Spermatophyta</taxon>
        <taxon>Magnoliopsida</taxon>
        <taxon>eudicotyledons</taxon>
        <taxon>Gunneridae</taxon>
        <taxon>Pentapetalae</taxon>
        <taxon>asterids</taxon>
        <taxon>Ericales</taxon>
        <taxon>Actinidiaceae</taxon>
        <taxon>Actinidia</taxon>
    </lineage>
</organism>
<evidence type="ECO:0000256" key="5">
    <source>
        <dbReference type="ARBA" id="ARBA00019422"/>
    </source>
</evidence>
<dbReference type="GO" id="GO:0005634">
    <property type="term" value="C:nucleus"/>
    <property type="evidence" value="ECO:0007669"/>
    <property type="project" value="UniProtKB-SubCell"/>
</dbReference>
<reference evidence="19" key="2">
    <citation type="journal article" date="2018" name="BMC Genomics">
        <title>A manually annotated Actinidia chinensis var. chinensis (kiwifruit) genome highlights the challenges associated with draft genomes and gene prediction in plants.</title>
        <authorList>
            <person name="Pilkington S.M."/>
            <person name="Crowhurst R."/>
            <person name="Hilario E."/>
            <person name="Nardozza S."/>
            <person name="Fraser L."/>
            <person name="Peng Y."/>
            <person name="Gunaseelan K."/>
            <person name="Simpson R."/>
            <person name="Tahir J."/>
            <person name="Deroles S.C."/>
            <person name="Templeton K."/>
            <person name="Luo Z."/>
            <person name="Davy M."/>
            <person name="Cheng C."/>
            <person name="McNeilage M."/>
            <person name="Scaglione D."/>
            <person name="Liu Y."/>
            <person name="Zhang Q."/>
            <person name="Datson P."/>
            <person name="De Silva N."/>
            <person name="Gardiner S.E."/>
            <person name="Bassett H."/>
            <person name="Chagne D."/>
            <person name="McCallum J."/>
            <person name="Dzierzon H."/>
            <person name="Deng C."/>
            <person name="Wang Y.Y."/>
            <person name="Barron L."/>
            <person name="Manako K."/>
            <person name="Bowen J."/>
            <person name="Foster T.M."/>
            <person name="Erridge Z.A."/>
            <person name="Tiffin H."/>
            <person name="Waite C.N."/>
            <person name="Davies K.M."/>
            <person name="Grierson E.P."/>
            <person name="Laing W.A."/>
            <person name="Kirk R."/>
            <person name="Chen X."/>
            <person name="Wood M."/>
            <person name="Montefiori M."/>
            <person name="Brummell D.A."/>
            <person name="Schwinn K.E."/>
            <person name="Catanach A."/>
            <person name="Fullerton C."/>
            <person name="Li D."/>
            <person name="Meiyalaghan S."/>
            <person name="Nieuwenhuizen N."/>
            <person name="Read N."/>
            <person name="Prakash R."/>
            <person name="Hunter D."/>
            <person name="Zhang H."/>
            <person name="McKenzie M."/>
            <person name="Knabel M."/>
            <person name="Harris A."/>
            <person name="Allan A.C."/>
            <person name="Gleave A."/>
            <person name="Chen A."/>
            <person name="Janssen B.J."/>
            <person name="Plunkett B."/>
            <person name="Ampomah-Dwamena C."/>
            <person name="Voogd C."/>
            <person name="Leif D."/>
            <person name="Lafferty D."/>
            <person name="Souleyre E.J.F."/>
            <person name="Varkonyi-Gasic E."/>
            <person name="Gambi F."/>
            <person name="Hanley J."/>
            <person name="Yao J.L."/>
            <person name="Cheung J."/>
            <person name="David K.M."/>
            <person name="Warren B."/>
            <person name="Marsh K."/>
            <person name="Snowden K.C."/>
            <person name="Lin-Wang K."/>
            <person name="Brian L."/>
            <person name="Martinez-Sanchez M."/>
            <person name="Wang M."/>
            <person name="Ileperuma N."/>
            <person name="Macnee N."/>
            <person name="Campin R."/>
            <person name="McAtee P."/>
            <person name="Drummond R.S.M."/>
            <person name="Espley R.V."/>
            <person name="Ireland H.S."/>
            <person name="Wu R."/>
            <person name="Atkinson R.G."/>
            <person name="Karunairetnam S."/>
            <person name="Bulley S."/>
            <person name="Chunkath S."/>
            <person name="Hanley Z."/>
            <person name="Storey R."/>
            <person name="Thrimawithana A.H."/>
            <person name="Thomson S."/>
            <person name="David C."/>
            <person name="Testolin R."/>
            <person name="Huang H."/>
            <person name="Hellens R.P."/>
            <person name="Schaffer R.J."/>
        </authorList>
    </citation>
    <scope>NUCLEOTIDE SEQUENCE [LARGE SCALE GENOMIC DNA]</scope>
    <source>
        <strain evidence="19">cv. Red5</strain>
    </source>
</reference>
<dbReference type="FunCoup" id="A0A2R6PG13">
    <property type="interactions" value="436"/>
</dbReference>
<feature type="domain" description="Non-structural maintenance of chromosomes element 1 RING C4HC3-type" evidence="17">
    <location>
        <begin position="201"/>
        <end position="244"/>
    </location>
</feature>
<dbReference type="STRING" id="1590841.A0A2R6PG13"/>
<keyword evidence="9 15" id="KW-0863">Zinc-finger</keyword>
<dbReference type="InterPro" id="IPR011513">
    <property type="entry name" value="Nse1"/>
</dbReference>
<evidence type="ECO:0000256" key="6">
    <source>
        <dbReference type="ARBA" id="ARBA00022679"/>
    </source>
</evidence>
<dbReference type="EC" id="2.3.2.27" evidence="4 15"/>
<keyword evidence="8 15" id="KW-0227">DNA damage</keyword>
<dbReference type="Pfam" id="PF08746">
    <property type="entry name" value="zf-RING-like"/>
    <property type="match status" value="1"/>
</dbReference>
<dbReference type="OMA" id="WPGDKFV"/>
<keyword evidence="13 15" id="KW-0234">DNA repair</keyword>
<evidence type="ECO:0000313" key="19">
    <source>
        <dbReference type="Proteomes" id="UP000241394"/>
    </source>
</evidence>
<dbReference type="Gene3D" id="3.90.1150.220">
    <property type="match status" value="1"/>
</dbReference>
<evidence type="ECO:0000256" key="1">
    <source>
        <dbReference type="ARBA" id="ARBA00000900"/>
    </source>
</evidence>
<dbReference type="AlphaFoldDB" id="A0A2R6PG13"/>
<keyword evidence="6 15" id="KW-0808">Transferase</keyword>
<evidence type="ECO:0000256" key="4">
    <source>
        <dbReference type="ARBA" id="ARBA00012483"/>
    </source>
</evidence>
<dbReference type="FunFam" id="3.90.1150.220:FF:000002">
    <property type="entry name" value="Non-structural maintenance of chromosomes element 1"/>
    <property type="match status" value="1"/>
</dbReference>
<comment type="subunit">
    <text evidence="15">Component of the Smc5-Smc6 complex.</text>
</comment>
<dbReference type="EMBL" id="NKQK01000026">
    <property type="protein sequence ID" value="PSR90239.1"/>
    <property type="molecule type" value="Genomic_DNA"/>
</dbReference>
<dbReference type="PANTHER" id="PTHR20973:SF0">
    <property type="entry name" value="NON-STRUCTURAL MAINTENANCE OF CHROMOSOMES ELEMENT 1 HOMOLOG"/>
    <property type="match status" value="1"/>
</dbReference>